<dbReference type="EMBL" id="UYJE01008898">
    <property type="protein sequence ID" value="VDI68380.1"/>
    <property type="molecule type" value="Genomic_DNA"/>
</dbReference>
<sequence>MQKQIYCQLLYITMATIEKAAMTNKRITEEKQGNILRRTAKELIQEKPIELDLRYKPVVKFNFPEENYFIQGETKTLCCSSDSRPITKTMWITNRKVSEEVHHKRNICLTLMNISDSDGGIYSCFAENEMGKDEQEININVLHPPVFVEEHKIIQFRNLGEHTDEKVVAHSVSSITCCHIEGENGREIPHDMECIPQNTTPFVHDSNIIIQELEIAISFTAMQKSDYQKYKITLCNHDGNSSCIMELKLRDTEIELPRALDLNVILLSLLTTILLVTGIVFALVKRLKNKRIQTTDDVLEVVEDITEAVENVLYQSNALRFNEATYRSGLSENAAVSNSRRSNHTNEENQIPQRLSNRVKESTRQLNYADITFNPTLPGNEMRIRGLGNKTVYADVNLTNGQTGVLETLNELNSDDEDVVDIEDLEIFSNRQNEIDIV</sequence>
<dbReference type="SUPFAM" id="SSF48726">
    <property type="entry name" value="Immunoglobulin"/>
    <property type="match status" value="1"/>
</dbReference>
<reference evidence="4" key="1">
    <citation type="submission" date="2018-11" db="EMBL/GenBank/DDBJ databases">
        <authorList>
            <person name="Alioto T."/>
            <person name="Alioto T."/>
        </authorList>
    </citation>
    <scope>NUCLEOTIDE SEQUENCE</scope>
</reference>
<dbReference type="GO" id="GO:0019903">
    <property type="term" value="F:protein phosphatase binding"/>
    <property type="evidence" value="ECO:0007669"/>
    <property type="project" value="TreeGrafter"/>
</dbReference>
<evidence type="ECO:0000313" key="5">
    <source>
        <dbReference type="Proteomes" id="UP000596742"/>
    </source>
</evidence>
<evidence type="ECO:0000259" key="3">
    <source>
        <dbReference type="PROSITE" id="PS50835"/>
    </source>
</evidence>
<dbReference type="GO" id="GO:0033691">
    <property type="term" value="F:sialic acid binding"/>
    <property type="evidence" value="ECO:0007669"/>
    <property type="project" value="TreeGrafter"/>
</dbReference>
<dbReference type="Gene3D" id="2.60.40.10">
    <property type="entry name" value="Immunoglobulins"/>
    <property type="match status" value="1"/>
</dbReference>
<dbReference type="OrthoDB" id="6121848at2759"/>
<dbReference type="InterPro" id="IPR036179">
    <property type="entry name" value="Ig-like_dom_sf"/>
</dbReference>
<dbReference type="GO" id="GO:0005769">
    <property type="term" value="C:early endosome"/>
    <property type="evidence" value="ECO:0007669"/>
    <property type="project" value="TreeGrafter"/>
</dbReference>
<evidence type="ECO:0000256" key="2">
    <source>
        <dbReference type="SAM" id="Phobius"/>
    </source>
</evidence>
<dbReference type="InterPro" id="IPR013098">
    <property type="entry name" value="Ig_I-set"/>
</dbReference>
<dbReference type="SMART" id="SM00409">
    <property type="entry name" value="IG"/>
    <property type="match status" value="1"/>
</dbReference>
<dbReference type="InterPro" id="IPR013783">
    <property type="entry name" value="Ig-like_fold"/>
</dbReference>
<gene>
    <name evidence="4" type="ORF">MGAL_10B001448</name>
</gene>
<evidence type="ECO:0000313" key="4">
    <source>
        <dbReference type="EMBL" id="VDI68380.1"/>
    </source>
</evidence>
<keyword evidence="2" id="KW-0812">Transmembrane</keyword>
<dbReference type="InterPro" id="IPR007110">
    <property type="entry name" value="Ig-like_dom"/>
</dbReference>
<dbReference type="PANTHER" id="PTHR46958">
    <property type="entry name" value="B-CELL RECEPTOR CD22"/>
    <property type="match status" value="1"/>
</dbReference>
<dbReference type="Proteomes" id="UP000596742">
    <property type="component" value="Unassembled WGS sequence"/>
</dbReference>
<dbReference type="GO" id="GO:0009897">
    <property type="term" value="C:external side of plasma membrane"/>
    <property type="evidence" value="ECO:0007669"/>
    <property type="project" value="TreeGrafter"/>
</dbReference>
<feature type="domain" description="Ig-like" evidence="3">
    <location>
        <begin position="57"/>
        <end position="140"/>
    </location>
</feature>
<dbReference type="GO" id="GO:0050859">
    <property type="term" value="P:negative regulation of B cell receptor signaling pathway"/>
    <property type="evidence" value="ECO:0007669"/>
    <property type="project" value="TreeGrafter"/>
</dbReference>
<organism evidence="4 5">
    <name type="scientific">Mytilus galloprovincialis</name>
    <name type="common">Mediterranean mussel</name>
    <dbReference type="NCBI Taxonomy" id="29158"/>
    <lineage>
        <taxon>Eukaryota</taxon>
        <taxon>Metazoa</taxon>
        <taxon>Spiralia</taxon>
        <taxon>Lophotrochozoa</taxon>
        <taxon>Mollusca</taxon>
        <taxon>Bivalvia</taxon>
        <taxon>Autobranchia</taxon>
        <taxon>Pteriomorphia</taxon>
        <taxon>Mytilida</taxon>
        <taxon>Mytiloidea</taxon>
        <taxon>Mytilidae</taxon>
        <taxon>Mytilinae</taxon>
        <taxon>Mytilus</taxon>
    </lineage>
</organism>
<dbReference type="PROSITE" id="PS50835">
    <property type="entry name" value="IG_LIKE"/>
    <property type="match status" value="1"/>
</dbReference>
<accession>A0A8B6GSC6</accession>
<feature type="transmembrane region" description="Helical" evidence="2">
    <location>
        <begin position="264"/>
        <end position="284"/>
    </location>
</feature>
<dbReference type="Pfam" id="PF07679">
    <property type="entry name" value="I-set"/>
    <property type="match status" value="1"/>
</dbReference>
<dbReference type="InterPro" id="IPR003599">
    <property type="entry name" value="Ig_sub"/>
</dbReference>
<keyword evidence="2" id="KW-1133">Transmembrane helix</keyword>
<proteinExistence type="predicted"/>
<comment type="caution">
    <text evidence="4">The sequence shown here is derived from an EMBL/GenBank/DDBJ whole genome shotgun (WGS) entry which is preliminary data.</text>
</comment>
<keyword evidence="5" id="KW-1185">Reference proteome</keyword>
<keyword evidence="2" id="KW-0472">Membrane</keyword>
<name>A0A8B6GSC6_MYTGA</name>
<dbReference type="GO" id="GO:0070062">
    <property type="term" value="C:extracellular exosome"/>
    <property type="evidence" value="ECO:0007669"/>
    <property type="project" value="TreeGrafter"/>
</dbReference>
<evidence type="ECO:0000256" key="1">
    <source>
        <dbReference type="SAM" id="MobiDB-lite"/>
    </source>
</evidence>
<dbReference type="GO" id="GO:0055037">
    <property type="term" value="C:recycling endosome"/>
    <property type="evidence" value="ECO:0007669"/>
    <property type="project" value="TreeGrafter"/>
</dbReference>
<dbReference type="AlphaFoldDB" id="A0A8B6GSC6"/>
<dbReference type="PANTHER" id="PTHR46958:SF1">
    <property type="entry name" value="B-CELL RECEPTOR CD22"/>
    <property type="match status" value="1"/>
</dbReference>
<protein>
    <recommendedName>
        <fullName evidence="3">Ig-like domain-containing protein</fullName>
    </recommendedName>
</protein>
<dbReference type="GO" id="GO:0042609">
    <property type="term" value="F:CD4 receptor binding"/>
    <property type="evidence" value="ECO:0007669"/>
    <property type="project" value="TreeGrafter"/>
</dbReference>
<feature type="region of interest" description="Disordered" evidence="1">
    <location>
        <begin position="332"/>
        <end position="357"/>
    </location>
</feature>